<organism evidence="1 2">
    <name type="scientific">Dichanthelium oligosanthes</name>
    <dbReference type="NCBI Taxonomy" id="888268"/>
    <lineage>
        <taxon>Eukaryota</taxon>
        <taxon>Viridiplantae</taxon>
        <taxon>Streptophyta</taxon>
        <taxon>Embryophyta</taxon>
        <taxon>Tracheophyta</taxon>
        <taxon>Spermatophyta</taxon>
        <taxon>Magnoliopsida</taxon>
        <taxon>Liliopsida</taxon>
        <taxon>Poales</taxon>
        <taxon>Poaceae</taxon>
        <taxon>PACMAD clade</taxon>
        <taxon>Panicoideae</taxon>
        <taxon>Panicodae</taxon>
        <taxon>Paniceae</taxon>
        <taxon>Dichantheliinae</taxon>
        <taxon>Dichanthelium</taxon>
    </lineage>
</organism>
<protein>
    <submittedName>
        <fullName evidence="1">Uncharacterized protein</fullName>
    </submittedName>
</protein>
<dbReference type="EMBL" id="LWDX02053267">
    <property type="protein sequence ID" value="OEL19547.1"/>
    <property type="molecule type" value="Genomic_DNA"/>
</dbReference>
<dbReference type="AlphaFoldDB" id="A0A1E5V3A9"/>
<dbReference type="Proteomes" id="UP000095767">
    <property type="component" value="Unassembled WGS sequence"/>
</dbReference>
<keyword evidence="2" id="KW-1185">Reference proteome</keyword>
<evidence type="ECO:0000313" key="2">
    <source>
        <dbReference type="Proteomes" id="UP000095767"/>
    </source>
</evidence>
<proteinExistence type="predicted"/>
<accession>A0A1E5V3A9</accession>
<reference evidence="1 2" key="1">
    <citation type="submission" date="2016-09" db="EMBL/GenBank/DDBJ databases">
        <title>The draft genome of Dichanthelium oligosanthes: A C3 panicoid grass species.</title>
        <authorList>
            <person name="Studer A.J."/>
            <person name="Schnable J.C."/>
            <person name="Brutnell T.P."/>
        </authorList>
    </citation>
    <scope>NUCLEOTIDE SEQUENCE [LARGE SCALE GENOMIC DNA]</scope>
    <source>
        <strain evidence="2">cv. Kellogg 1175</strain>
        <tissue evidence="1">Leaf</tissue>
    </source>
</reference>
<name>A0A1E5V3A9_9POAL</name>
<comment type="caution">
    <text evidence="1">The sequence shown here is derived from an EMBL/GenBank/DDBJ whole genome shotgun (WGS) entry which is preliminary data.</text>
</comment>
<evidence type="ECO:0000313" key="1">
    <source>
        <dbReference type="EMBL" id="OEL19547.1"/>
    </source>
</evidence>
<sequence length="29" mass="3543">MWKQRNQRIFEGKQASSLQVFSFNKEEII</sequence>
<gene>
    <name evidence="1" type="ORF">BAE44_0019434</name>
</gene>